<evidence type="ECO:0000256" key="1">
    <source>
        <dbReference type="SAM" id="MobiDB-lite"/>
    </source>
</evidence>
<feature type="compositionally biased region" description="Low complexity" evidence="1">
    <location>
        <begin position="166"/>
        <end position="181"/>
    </location>
</feature>
<accession>A0ABN9VCF5</accession>
<gene>
    <name evidence="2" type="ORF">PCOR1329_LOCUS55930</name>
</gene>
<feature type="region of interest" description="Disordered" evidence="1">
    <location>
        <begin position="144"/>
        <end position="217"/>
    </location>
</feature>
<dbReference type="EMBL" id="CAUYUJ010016871">
    <property type="protein sequence ID" value="CAK0869637.1"/>
    <property type="molecule type" value="Genomic_DNA"/>
</dbReference>
<feature type="compositionally biased region" description="Low complexity" evidence="1">
    <location>
        <begin position="83"/>
        <end position="92"/>
    </location>
</feature>
<feature type="non-terminal residue" evidence="2">
    <location>
        <position position="1"/>
    </location>
</feature>
<sequence>FGSSAAQARLLPAPHAAMSPLRAALIAARPCPHRGHAGERDGRPARTAQRRLVLGTIPEDEAEVAVSDPPPKRRAAGLRKKATAAAPRARGGAARRRGPGEPERGSPLLDGLVAELVAGSAAAAQGATDHGPLAAGLMLSADTSAIRTRPTRPTTASASSRRRRTAGAPAAAARAMRPAGRAWRRGRGSRLARRRCSDTARRWPWSASPWTRGGRAG</sequence>
<name>A0ABN9VCF5_9DINO</name>
<protein>
    <submittedName>
        <fullName evidence="2">Uncharacterized protein</fullName>
    </submittedName>
</protein>
<feature type="region of interest" description="Disordered" evidence="1">
    <location>
        <begin position="59"/>
        <end position="107"/>
    </location>
</feature>
<keyword evidence="3" id="KW-1185">Reference proteome</keyword>
<feature type="compositionally biased region" description="Basic residues" evidence="1">
    <location>
        <begin position="182"/>
        <end position="194"/>
    </location>
</feature>
<organism evidence="2 3">
    <name type="scientific">Prorocentrum cordatum</name>
    <dbReference type="NCBI Taxonomy" id="2364126"/>
    <lineage>
        <taxon>Eukaryota</taxon>
        <taxon>Sar</taxon>
        <taxon>Alveolata</taxon>
        <taxon>Dinophyceae</taxon>
        <taxon>Prorocentrales</taxon>
        <taxon>Prorocentraceae</taxon>
        <taxon>Prorocentrum</taxon>
    </lineage>
</organism>
<feature type="compositionally biased region" description="Low complexity" evidence="1">
    <location>
        <begin position="144"/>
        <end position="159"/>
    </location>
</feature>
<feature type="compositionally biased region" description="Basic residues" evidence="1">
    <location>
        <begin position="72"/>
        <end position="82"/>
    </location>
</feature>
<proteinExistence type="predicted"/>
<evidence type="ECO:0000313" key="3">
    <source>
        <dbReference type="Proteomes" id="UP001189429"/>
    </source>
</evidence>
<evidence type="ECO:0000313" key="2">
    <source>
        <dbReference type="EMBL" id="CAK0869637.1"/>
    </source>
</evidence>
<reference evidence="2" key="1">
    <citation type="submission" date="2023-10" db="EMBL/GenBank/DDBJ databases">
        <authorList>
            <person name="Chen Y."/>
            <person name="Shah S."/>
            <person name="Dougan E. K."/>
            <person name="Thang M."/>
            <person name="Chan C."/>
        </authorList>
    </citation>
    <scope>NUCLEOTIDE SEQUENCE [LARGE SCALE GENOMIC DNA]</scope>
</reference>
<comment type="caution">
    <text evidence="2">The sequence shown here is derived from an EMBL/GenBank/DDBJ whole genome shotgun (WGS) entry which is preliminary data.</text>
</comment>
<dbReference type="Proteomes" id="UP001189429">
    <property type="component" value="Unassembled WGS sequence"/>
</dbReference>